<sequence length="232" mass="25262">MPPMGPSRLGPPRRMPMGMRSGPPMGMMGAPGGMMGPPGGMMGPPEGMMGPSGGGDGGLLQALFRPSTSVLMRRVFYLTAVVVFQLVIFGVLCTLRTKLNIFQGDSRTKIPNYLFDIFIINIGTFVAAFIQVWAYRRAFNPELIKASDEFISGAIAFAVFLVWIVFSSLLATQHPGVIAYYCGSGSFENQFCSTLFHTIEGLMWSGTGVYGVFTLDCYIVGMVSRRMQNGEY</sequence>
<organism evidence="3 4">
    <name type="scientific">Schizopora paradoxa</name>
    <dbReference type="NCBI Taxonomy" id="27342"/>
    <lineage>
        <taxon>Eukaryota</taxon>
        <taxon>Fungi</taxon>
        <taxon>Dikarya</taxon>
        <taxon>Basidiomycota</taxon>
        <taxon>Agaricomycotina</taxon>
        <taxon>Agaricomycetes</taxon>
        <taxon>Hymenochaetales</taxon>
        <taxon>Schizoporaceae</taxon>
        <taxon>Schizopora</taxon>
    </lineage>
</organism>
<dbReference type="EMBL" id="KQ086057">
    <property type="protein sequence ID" value="KLO09375.1"/>
    <property type="molecule type" value="Genomic_DNA"/>
</dbReference>
<keyword evidence="2" id="KW-0472">Membrane</keyword>
<evidence type="ECO:0000256" key="1">
    <source>
        <dbReference type="SAM" id="MobiDB-lite"/>
    </source>
</evidence>
<dbReference type="Proteomes" id="UP000053477">
    <property type="component" value="Unassembled WGS sequence"/>
</dbReference>
<keyword evidence="2" id="KW-1133">Transmembrane helix</keyword>
<keyword evidence="4" id="KW-1185">Reference proteome</keyword>
<feature type="transmembrane region" description="Helical" evidence="2">
    <location>
        <begin position="70"/>
        <end position="92"/>
    </location>
</feature>
<keyword evidence="2" id="KW-0812">Transmembrane</keyword>
<feature type="region of interest" description="Disordered" evidence="1">
    <location>
        <begin position="1"/>
        <end position="50"/>
    </location>
</feature>
<name>A0A0H2RBW9_9AGAM</name>
<evidence type="ECO:0000313" key="3">
    <source>
        <dbReference type="EMBL" id="KLO09375.1"/>
    </source>
</evidence>
<evidence type="ECO:0000256" key="2">
    <source>
        <dbReference type="SAM" id="Phobius"/>
    </source>
</evidence>
<protein>
    <recommendedName>
        <fullName evidence="5">MARVEL domain-containing protein</fullName>
    </recommendedName>
</protein>
<feature type="transmembrane region" description="Helical" evidence="2">
    <location>
        <begin position="150"/>
        <end position="171"/>
    </location>
</feature>
<dbReference type="AlphaFoldDB" id="A0A0H2RBW9"/>
<evidence type="ECO:0008006" key="5">
    <source>
        <dbReference type="Google" id="ProtNLM"/>
    </source>
</evidence>
<accession>A0A0H2RBW9</accession>
<evidence type="ECO:0000313" key="4">
    <source>
        <dbReference type="Proteomes" id="UP000053477"/>
    </source>
</evidence>
<gene>
    <name evidence="3" type="ORF">SCHPADRAFT_943670</name>
</gene>
<reference evidence="3 4" key="1">
    <citation type="submission" date="2015-04" db="EMBL/GenBank/DDBJ databases">
        <title>Complete genome sequence of Schizopora paradoxa KUC8140, a cosmopolitan wood degrader in East Asia.</title>
        <authorList>
            <consortium name="DOE Joint Genome Institute"/>
            <person name="Min B."/>
            <person name="Park H."/>
            <person name="Jang Y."/>
            <person name="Kim J.-J."/>
            <person name="Kim K.H."/>
            <person name="Pangilinan J."/>
            <person name="Lipzen A."/>
            <person name="Riley R."/>
            <person name="Grigoriev I.V."/>
            <person name="Spatafora J.W."/>
            <person name="Choi I.-G."/>
        </authorList>
    </citation>
    <scope>NUCLEOTIDE SEQUENCE [LARGE SCALE GENOMIC DNA]</scope>
    <source>
        <strain evidence="3 4">KUC8140</strain>
    </source>
</reference>
<proteinExistence type="predicted"/>
<feature type="compositionally biased region" description="Gly residues" evidence="1">
    <location>
        <begin position="29"/>
        <end position="42"/>
    </location>
</feature>
<dbReference type="InParanoid" id="A0A0H2RBW9"/>
<feature type="transmembrane region" description="Helical" evidence="2">
    <location>
        <begin position="113"/>
        <end position="135"/>
    </location>
</feature>
<feature type="compositionally biased region" description="Low complexity" evidence="1">
    <location>
        <begin position="1"/>
        <end position="28"/>
    </location>
</feature>